<keyword evidence="4" id="KW-1003">Cell membrane</keyword>
<dbReference type="PANTHER" id="PTHR35864:SF1">
    <property type="entry name" value="ZINC METALLOPROTEASE YWHC-RELATED"/>
    <property type="match status" value="1"/>
</dbReference>
<dbReference type="Proteomes" id="UP000824205">
    <property type="component" value="Unassembled WGS sequence"/>
</dbReference>
<protein>
    <submittedName>
        <fullName evidence="15">Site-2 protease family protein</fullName>
    </submittedName>
</protein>
<keyword evidence="7" id="KW-0479">Metal-binding</keyword>
<evidence type="ECO:0000256" key="13">
    <source>
        <dbReference type="SAM" id="Phobius"/>
    </source>
</evidence>
<keyword evidence="8" id="KW-0378">Hydrolase</keyword>
<evidence type="ECO:0000256" key="4">
    <source>
        <dbReference type="ARBA" id="ARBA00022475"/>
    </source>
</evidence>
<dbReference type="PANTHER" id="PTHR35864">
    <property type="entry name" value="ZINC METALLOPROTEASE MJ0611-RELATED"/>
    <property type="match status" value="1"/>
</dbReference>
<dbReference type="InterPro" id="IPR052348">
    <property type="entry name" value="Metallopeptidase_M50B"/>
</dbReference>
<dbReference type="GO" id="GO:0046872">
    <property type="term" value="F:metal ion binding"/>
    <property type="evidence" value="ECO:0007669"/>
    <property type="project" value="UniProtKB-KW"/>
</dbReference>
<dbReference type="EMBL" id="DXGE01000031">
    <property type="protein sequence ID" value="HIW86225.1"/>
    <property type="molecule type" value="Genomic_DNA"/>
</dbReference>
<accession>A0A9D1REZ0</accession>
<evidence type="ECO:0000256" key="2">
    <source>
        <dbReference type="ARBA" id="ARBA00004651"/>
    </source>
</evidence>
<reference evidence="15" key="2">
    <citation type="submission" date="2021-04" db="EMBL/GenBank/DDBJ databases">
        <authorList>
            <person name="Gilroy R."/>
        </authorList>
    </citation>
    <scope>NUCLEOTIDE SEQUENCE</scope>
    <source>
        <strain evidence="15">421</strain>
    </source>
</reference>
<evidence type="ECO:0000256" key="10">
    <source>
        <dbReference type="ARBA" id="ARBA00022989"/>
    </source>
</evidence>
<keyword evidence="12 13" id="KW-0472">Membrane</keyword>
<feature type="transmembrane region" description="Helical" evidence="13">
    <location>
        <begin position="184"/>
        <end position="205"/>
    </location>
</feature>
<keyword evidence="11" id="KW-0482">Metalloprotease</keyword>
<proteinExistence type="inferred from homology"/>
<evidence type="ECO:0000256" key="8">
    <source>
        <dbReference type="ARBA" id="ARBA00022801"/>
    </source>
</evidence>
<dbReference type="GO" id="GO:0008237">
    <property type="term" value="F:metallopeptidase activity"/>
    <property type="evidence" value="ECO:0007669"/>
    <property type="project" value="UniProtKB-KW"/>
</dbReference>
<dbReference type="GO" id="GO:0006508">
    <property type="term" value="P:proteolysis"/>
    <property type="evidence" value="ECO:0007669"/>
    <property type="project" value="UniProtKB-KW"/>
</dbReference>
<evidence type="ECO:0000256" key="1">
    <source>
        <dbReference type="ARBA" id="ARBA00001947"/>
    </source>
</evidence>
<comment type="similarity">
    <text evidence="3">Belongs to the peptidase M50B family.</text>
</comment>
<organism evidence="15 16">
    <name type="scientific">Candidatus Eubacterium faecipullorum</name>
    <dbReference type="NCBI Taxonomy" id="2838571"/>
    <lineage>
        <taxon>Bacteria</taxon>
        <taxon>Bacillati</taxon>
        <taxon>Bacillota</taxon>
        <taxon>Clostridia</taxon>
        <taxon>Eubacteriales</taxon>
        <taxon>Eubacteriaceae</taxon>
        <taxon>Eubacterium</taxon>
    </lineage>
</organism>
<gene>
    <name evidence="15" type="ORF">IAA48_06975</name>
</gene>
<keyword evidence="5 15" id="KW-0645">Protease</keyword>
<name>A0A9D1REZ0_9FIRM</name>
<feature type="transmembrane region" description="Helical" evidence="13">
    <location>
        <begin position="101"/>
        <end position="122"/>
    </location>
</feature>
<evidence type="ECO:0000256" key="12">
    <source>
        <dbReference type="ARBA" id="ARBA00023136"/>
    </source>
</evidence>
<feature type="transmembrane region" description="Helical" evidence="13">
    <location>
        <begin position="128"/>
        <end position="155"/>
    </location>
</feature>
<reference evidence="15" key="1">
    <citation type="journal article" date="2021" name="PeerJ">
        <title>Extensive microbial diversity within the chicken gut microbiome revealed by metagenomics and culture.</title>
        <authorList>
            <person name="Gilroy R."/>
            <person name="Ravi A."/>
            <person name="Getino M."/>
            <person name="Pursley I."/>
            <person name="Horton D.L."/>
            <person name="Alikhan N.F."/>
            <person name="Baker D."/>
            <person name="Gharbi K."/>
            <person name="Hall N."/>
            <person name="Watson M."/>
            <person name="Adriaenssens E.M."/>
            <person name="Foster-Nyarko E."/>
            <person name="Jarju S."/>
            <person name="Secka A."/>
            <person name="Antonio M."/>
            <person name="Oren A."/>
            <person name="Chaudhuri R.R."/>
            <person name="La Ragione R."/>
            <person name="Hildebrand F."/>
            <person name="Pallen M.J."/>
        </authorList>
    </citation>
    <scope>NUCLEOTIDE SEQUENCE</scope>
    <source>
        <strain evidence="15">421</strain>
    </source>
</reference>
<dbReference type="GO" id="GO:0005886">
    <property type="term" value="C:plasma membrane"/>
    <property type="evidence" value="ECO:0007669"/>
    <property type="project" value="UniProtKB-SubCell"/>
</dbReference>
<feature type="transmembrane region" description="Helical" evidence="13">
    <location>
        <begin position="61"/>
        <end position="80"/>
    </location>
</feature>
<evidence type="ECO:0000259" key="14">
    <source>
        <dbReference type="Pfam" id="PF02163"/>
    </source>
</evidence>
<keyword evidence="9" id="KW-0862">Zinc</keyword>
<dbReference type="Pfam" id="PF02163">
    <property type="entry name" value="Peptidase_M50"/>
    <property type="match status" value="1"/>
</dbReference>
<sequence length="222" mass="24295">MSSIISEILSGNFAVVVYMVIARAIVVFLCLPVHELCHGLAAYKLGDDTAKKLGRLSFNPIAHLDPIGTIMIFLFGIGYAKPVPINPLKFKDYRKGVALTALAGPVSNLVMAFIAAFISAALDHFFGGVAVVSILASLISLTASINISLAVFNLLPIPPLDGSRVLAVILPDRLYEKYFRYERYIMIALMILLFTGILNIPLAFLNRIFSNFIFFIPNLIFG</sequence>
<feature type="transmembrane region" description="Helical" evidence="13">
    <location>
        <begin position="12"/>
        <end position="34"/>
    </location>
</feature>
<evidence type="ECO:0000256" key="7">
    <source>
        <dbReference type="ARBA" id="ARBA00022723"/>
    </source>
</evidence>
<evidence type="ECO:0000256" key="6">
    <source>
        <dbReference type="ARBA" id="ARBA00022692"/>
    </source>
</evidence>
<evidence type="ECO:0000313" key="16">
    <source>
        <dbReference type="Proteomes" id="UP000824205"/>
    </source>
</evidence>
<evidence type="ECO:0000256" key="5">
    <source>
        <dbReference type="ARBA" id="ARBA00022670"/>
    </source>
</evidence>
<keyword evidence="6 13" id="KW-0812">Transmembrane</keyword>
<dbReference type="AlphaFoldDB" id="A0A9D1REZ0"/>
<evidence type="ECO:0000313" key="15">
    <source>
        <dbReference type="EMBL" id="HIW86225.1"/>
    </source>
</evidence>
<comment type="caution">
    <text evidence="15">The sequence shown here is derived from an EMBL/GenBank/DDBJ whole genome shotgun (WGS) entry which is preliminary data.</text>
</comment>
<evidence type="ECO:0000256" key="9">
    <source>
        <dbReference type="ARBA" id="ARBA00022833"/>
    </source>
</evidence>
<dbReference type="InterPro" id="IPR044537">
    <property type="entry name" value="Rip2-like"/>
</dbReference>
<keyword evidence="10 13" id="KW-1133">Transmembrane helix</keyword>
<comment type="cofactor">
    <cofactor evidence="1">
        <name>Zn(2+)</name>
        <dbReference type="ChEBI" id="CHEBI:29105"/>
    </cofactor>
</comment>
<evidence type="ECO:0000256" key="11">
    <source>
        <dbReference type="ARBA" id="ARBA00023049"/>
    </source>
</evidence>
<feature type="domain" description="Peptidase M50" evidence="14">
    <location>
        <begin position="132"/>
        <end position="193"/>
    </location>
</feature>
<dbReference type="InterPro" id="IPR008915">
    <property type="entry name" value="Peptidase_M50"/>
</dbReference>
<dbReference type="CDD" id="cd06158">
    <property type="entry name" value="S2P-M50_like_1"/>
    <property type="match status" value="1"/>
</dbReference>
<comment type="subcellular location">
    <subcellularLocation>
        <location evidence="2">Cell membrane</location>
        <topology evidence="2">Multi-pass membrane protein</topology>
    </subcellularLocation>
</comment>
<evidence type="ECO:0000256" key="3">
    <source>
        <dbReference type="ARBA" id="ARBA00007931"/>
    </source>
</evidence>